<evidence type="ECO:0000256" key="1">
    <source>
        <dbReference type="SAM" id="MobiDB-lite"/>
    </source>
</evidence>
<feature type="transmembrane region" description="Helical" evidence="2">
    <location>
        <begin position="208"/>
        <end position="232"/>
    </location>
</feature>
<feature type="compositionally biased region" description="Basic and acidic residues" evidence="1">
    <location>
        <begin position="918"/>
        <end position="932"/>
    </location>
</feature>
<feature type="transmembrane region" description="Helical" evidence="2">
    <location>
        <begin position="551"/>
        <end position="569"/>
    </location>
</feature>
<feature type="region of interest" description="Disordered" evidence="1">
    <location>
        <begin position="129"/>
        <end position="152"/>
    </location>
</feature>
<feature type="region of interest" description="Disordered" evidence="1">
    <location>
        <begin position="466"/>
        <end position="491"/>
    </location>
</feature>
<feature type="compositionally biased region" description="Basic and acidic residues" evidence="1">
    <location>
        <begin position="363"/>
        <end position="373"/>
    </location>
</feature>
<sequence>MTRIRETESTRSINCHDAYLAPISMRASCLEDGHQRDPSVATQKRRAESGTQSWHGTPVSRRPLEDGSVLNTYLFGPRREATVNCRPETPEKTVAKPHDHQHLETTPADLNVCMMVHVEKTSSKFVHIPSPTSRQEHSECPQCCPPHREPRSTKSVIYDASGSRDLATALHRHFSNADNESIDEMLRTCARQSLDTTWRSSPVCRSTVMATLFLLATGVNLSLFGLGVLLLFSQVAGVITVATICLLLVAEAYASCVAIALATDRIRAIRVSIAGEEPRPHKLLDTRSGSLAVAFCPLLVFDKPAQRGWKPWRKSEPLSNHFAHSAERPLSTSHSTTQSPVVHSQKGEKKKPGGEASQIVVDPARRGQEKRSMVTDASICKVNDTREPSGLTPLERISAVTSEVARAKQEEVREKHDLDSREQPPSTATVQQLSLSPSWQATAGWKDHRGEDMEVDFRQESPFDQQILDSSDCPKRGTQRHHDSEKGQMKSAGFGVHTNKEEDMSLPHVRLAAFYKRCRWCNQVVDKSSRHSFRLATCVGHCNRKSNIAQLALRLIRVSFLFLCAAAAWTKSLFYPDAAAAAYAEAHRHLPVAMDVPTVSRCCLVATLSLNICLVLYLLHMLTKLLCVHHSTQRTNKLLGRASATNSETVCPTCSTILSSSHCRASASFTGYPVTGVPSTHTSLVTNCSTAAIERTDLMHHATRHNLTRSCPHHSPTSSAQKCSANQILQGITSSPRAAGGTAGTRISGDRPTDVPDCCRGRKKPGFAEELSTRRQAQFLQSPAARVPDSILKDCILVEASHPHDSVSAAKRLEGPRQVRGGIRVSDGFVPSKLPSPASEAHESVLGSVSPALLQPDSSPFSAKSCHFHNGPAHRPSGHQLNGEESPSMQNLPVLQPVKEGETSNSEKESSRCSQSSTDKHLQPRTSDDACVPRRLGAHRPRAAQNGDLVRGSRYWGSLHPSAVAIICSEQGGPNVEAAYEAFHQRNHRQRDEGFDAVPGDTGDTQGISSPATLSSTSLAHVHIPDGAASASAQGDRECRLSGQHLKSGAPTDLLFAFDKADKEKDAFRLRSRMQSPGVFDTLSSSPIPSERLDGEECEDAPLINEICAGSEFLHFSLQTGYSQHERNVVKESLSSGRKAKQMEHPQNTDALENHVGTRIDFSGHVVEASQQVRIEPNTNLVGVGPGFLRKTRNEIGDVHHHSHNQCEHVGSDDPDANVTAWMKLQQLRELLACIQHRQKQRLQQQHANTESPALTILSTRAAIQAPPDVLSSGAQEEEKARVPGSPSIC</sequence>
<keyword evidence="2" id="KW-0812">Transmembrane</keyword>
<feature type="region of interest" description="Disordered" evidence="1">
    <location>
        <begin position="856"/>
        <end position="945"/>
    </location>
</feature>
<feature type="region of interest" description="Disordered" evidence="1">
    <location>
        <begin position="1271"/>
        <end position="1290"/>
    </location>
</feature>
<keyword evidence="2" id="KW-0472">Membrane</keyword>
<keyword evidence="2" id="KW-1133">Transmembrane helix</keyword>
<evidence type="ECO:0000313" key="3">
    <source>
        <dbReference type="EMBL" id="CEL71078.1"/>
    </source>
</evidence>
<proteinExistence type="predicted"/>
<feature type="region of interest" description="Disordered" evidence="1">
    <location>
        <begin position="734"/>
        <end position="760"/>
    </location>
</feature>
<accession>A0A0F7UMC1</accession>
<feature type="compositionally biased region" description="Basic and acidic residues" evidence="1">
    <location>
        <begin position="805"/>
        <end position="817"/>
    </location>
</feature>
<reference evidence="3" key="1">
    <citation type="journal article" date="2015" name="PLoS ONE">
        <title>Comprehensive Evaluation of Toxoplasma gondii VEG and Neospora caninum LIV Genomes with Tachyzoite Stage Transcriptome and Proteome Defines Novel Transcript Features.</title>
        <authorList>
            <person name="Ramaprasad A."/>
            <person name="Mourier T."/>
            <person name="Naeem R."/>
            <person name="Malas T.B."/>
            <person name="Moussa E."/>
            <person name="Panigrahi A."/>
            <person name="Vermont S.J."/>
            <person name="Otto T.D."/>
            <person name="Wastling J."/>
            <person name="Pain A."/>
        </authorList>
    </citation>
    <scope>NUCLEOTIDE SEQUENCE</scope>
    <source>
        <strain evidence="3">Liverpool</strain>
    </source>
</reference>
<feature type="transmembrane region" description="Helical" evidence="2">
    <location>
        <begin position="238"/>
        <end position="262"/>
    </location>
</feature>
<evidence type="ECO:0008006" key="4">
    <source>
        <dbReference type="Google" id="ProtNLM"/>
    </source>
</evidence>
<gene>
    <name evidence="3" type="ORF">BN1204_067430</name>
</gene>
<name>A0A0F7UMC1_NEOCL</name>
<feature type="compositionally biased region" description="Polar residues" evidence="1">
    <location>
        <begin position="423"/>
        <end position="438"/>
    </location>
</feature>
<feature type="compositionally biased region" description="Polar residues" evidence="1">
    <location>
        <begin position="879"/>
        <end position="893"/>
    </location>
</feature>
<feature type="region of interest" description="Disordered" evidence="1">
    <location>
        <begin position="31"/>
        <end position="65"/>
    </location>
</feature>
<feature type="compositionally biased region" description="Basic and acidic residues" evidence="1">
    <location>
        <begin position="472"/>
        <end position="488"/>
    </location>
</feature>
<feature type="compositionally biased region" description="Polar residues" evidence="1">
    <location>
        <begin position="330"/>
        <end position="342"/>
    </location>
</feature>
<dbReference type="EMBL" id="LN714487">
    <property type="protein sequence ID" value="CEL71078.1"/>
    <property type="molecule type" value="Genomic_DNA"/>
</dbReference>
<feature type="region of interest" description="Disordered" evidence="1">
    <location>
        <begin position="324"/>
        <end position="378"/>
    </location>
</feature>
<feature type="region of interest" description="Disordered" evidence="1">
    <location>
        <begin position="805"/>
        <end position="843"/>
    </location>
</feature>
<protein>
    <recommendedName>
        <fullName evidence="4">Transmembrane protein</fullName>
    </recommendedName>
</protein>
<feature type="compositionally biased region" description="Basic and acidic residues" evidence="1">
    <location>
        <begin position="899"/>
        <end position="911"/>
    </location>
</feature>
<feature type="compositionally biased region" description="Basic and acidic residues" evidence="1">
    <location>
        <begin position="411"/>
        <end position="422"/>
    </location>
</feature>
<organism evidence="3">
    <name type="scientific">Neospora caninum (strain Liverpool)</name>
    <dbReference type="NCBI Taxonomy" id="572307"/>
    <lineage>
        <taxon>Eukaryota</taxon>
        <taxon>Sar</taxon>
        <taxon>Alveolata</taxon>
        <taxon>Apicomplexa</taxon>
        <taxon>Conoidasida</taxon>
        <taxon>Coccidia</taxon>
        <taxon>Eucoccidiorida</taxon>
        <taxon>Eimeriorina</taxon>
        <taxon>Sarcocystidae</taxon>
        <taxon>Neospora</taxon>
    </lineage>
</organism>
<feature type="region of interest" description="Disordered" evidence="1">
    <location>
        <begin position="411"/>
        <end position="438"/>
    </location>
</feature>
<evidence type="ECO:0000256" key="2">
    <source>
        <dbReference type="SAM" id="Phobius"/>
    </source>
</evidence>
<feature type="compositionally biased region" description="Basic and acidic residues" evidence="1">
    <location>
        <begin position="748"/>
        <end position="760"/>
    </location>
</feature>